<evidence type="ECO:0000259" key="1">
    <source>
        <dbReference type="Pfam" id="PF05433"/>
    </source>
</evidence>
<dbReference type="EMBL" id="CP165628">
    <property type="protein sequence ID" value="XDU70936.1"/>
    <property type="molecule type" value="Genomic_DNA"/>
</dbReference>
<name>A0AB39VL89_9GAMM</name>
<dbReference type="GO" id="GO:0019867">
    <property type="term" value="C:outer membrane"/>
    <property type="evidence" value="ECO:0007669"/>
    <property type="project" value="InterPro"/>
</dbReference>
<dbReference type="PROSITE" id="PS51257">
    <property type="entry name" value="PROKAR_LIPOPROTEIN"/>
    <property type="match status" value="1"/>
</dbReference>
<feature type="domain" description="Glycine zipper 2TM" evidence="1">
    <location>
        <begin position="35"/>
        <end position="71"/>
    </location>
</feature>
<accession>A0AB39VL89</accession>
<gene>
    <name evidence="2" type="primary">osmB</name>
    <name evidence="2" type="ORF">AB3G37_15315</name>
</gene>
<dbReference type="RefSeq" id="WP_037377785.1">
    <property type="nucleotide sequence ID" value="NZ_CP165628.1"/>
</dbReference>
<dbReference type="AlphaFoldDB" id="A0AB39VL89"/>
<reference evidence="2" key="1">
    <citation type="submission" date="2024-07" db="EMBL/GenBank/DDBJ databases">
        <authorList>
            <person name="Biller S.J."/>
        </authorList>
    </citation>
    <scope>NUCLEOTIDE SEQUENCE</scope>
    <source>
        <strain evidence="2">WC2420</strain>
    </source>
</reference>
<dbReference type="NCBIfam" id="NF007830">
    <property type="entry name" value="PRK10540.1"/>
    <property type="match status" value="1"/>
</dbReference>
<keyword evidence="2" id="KW-0449">Lipoprotein</keyword>
<dbReference type="InterPro" id="IPR008816">
    <property type="entry name" value="Gly_zipper_2TM_dom"/>
</dbReference>
<organism evidence="2">
    <name type="scientific">Rouxiella sp. WC2420</name>
    <dbReference type="NCBI Taxonomy" id="3234145"/>
    <lineage>
        <taxon>Bacteria</taxon>
        <taxon>Pseudomonadati</taxon>
        <taxon>Pseudomonadota</taxon>
        <taxon>Gammaproteobacteria</taxon>
        <taxon>Enterobacterales</taxon>
        <taxon>Yersiniaceae</taxon>
        <taxon>Rouxiella</taxon>
    </lineage>
</organism>
<proteinExistence type="predicted"/>
<sequence length="73" mass="7005">MTMLLNKRIASIGLVLVVVMSVSACGNMSNRGRNTAIGAGAGALGGAVLTNGSALGTLGGAAVGGVVGHQINR</sequence>
<dbReference type="Pfam" id="PF05433">
    <property type="entry name" value="Rick_17kDa_Anti"/>
    <property type="match status" value="1"/>
</dbReference>
<protein>
    <submittedName>
        <fullName evidence="2">Osmotically-inducible lipoprotein OsmB</fullName>
    </submittedName>
</protein>
<evidence type="ECO:0000313" key="2">
    <source>
        <dbReference type="EMBL" id="XDU70936.1"/>
    </source>
</evidence>